<keyword evidence="1" id="KW-1133">Transmembrane helix</keyword>
<evidence type="ECO:0000313" key="2">
    <source>
        <dbReference type="EMBL" id="UUD37150.1"/>
    </source>
</evidence>
<keyword evidence="3" id="KW-1185">Reference proteome</keyword>
<feature type="transmembrane region" description="Helical" evidence="1">
    <location>
        <begin position="61"/>
        <end position="85"/>
    </location>
</feature>
<dbReference type="Proteomes" id="UP001059576">
    <property type="component" value="Chromosome"/>
</dbReference>
<protein>
    <submittedName>
        <fullName evidence="2">Uncharacterized protein</fullName>
    </submittedName>
</protein>
<feature type="transmembrane region" description="Helical" evidence="1">
    <location>
        <begin position="105"/>
        <end position="128"/>
    </location>
</feature>
<evidence type="ECO:0000256" key="1">
    <source>
        <dbReference type="SAM" id="Phobius"/>
    </source>
</evidence>
<accession>A0ABY5J5A9</accession>
<organism evidence="2 3">
    <name type="scientific">Mycoplasmopsis equigenitalium</name>
    <dbReference type="NCBI Taxonomy" id="114883"/>
    <lineage>
        <taxon>Bacteria</taxon>
        <taxon>Bacillati</taxon>
        <taxon>Mycoplasmatota</taxon>
        <taxon>Mycoplasmoidales</taxon>
        <taxon>Metamycoplasmataceae</taxon>
        <taxon>Mycoplasmopsis</taxon>
    </lineage>
</organism>
<gene>
    <name evidence="2" type="ORF">NPA09_01070</name>
</gene>
<reference evidence="2" key="1">
    <citation type="submission" date="2022-07" db="EMBL/GenBank/DDBJ databases">
        <title>Complete genome of Mycoplasma equigenitalium type strain T37.</title>
        <authorList>
            <person name="Spergser J."/>
        </authorList>
    </citation>
    <scope>NUCLEOTIDE SEQUENCE</scope>
    <source>
        <strain evidence="2">T37</strain>
    </source>
</reference>
<sequence>MEKVERKFSSRNYYNWCQIINIITIVTDILLMSFVVLLLFRLEWFFKDLDQEELKKFKDSPIMMVSVVILIIATIFSVAMIVAIIFGLKSMWLADQSQKLHNSSILLWALLSLFFGSFIVAILLFVMLSREYQKSDQAEN</sequence>
<keyword evidence="1" id="KW-0472">Membrane</keyword>
<proteinExistence type="predicted"/>
<keyword evidence="1" id="KW-0812">Transmembrane</keyword>
<feature type="transmembrane region" description="Helical" evidence="1">
    <location>
        <begin position="20"/>
        <end position="40"/>
    </location>
</feature>
<evidence type="ECO:0000313" key="3">
    <source>
        <dbReference type="Proteomes" id="UP001059576"/>
    </source>
</evidence>
<dbReference type="EMBL" id="CP101808">
    <property type="protein sequence ID" value="UUD37150.1"/>
    <property type="molecule type" value="Genomic_DNA"/>
</dbReference>
<name>A0ABY5J5A9_9BACT</name>
<dbReference type="RefSeq" id="WP_129722151.1">
    <property type="nucleotide sequence ID" value="NZ_CP101808.1"/>
</dbReference>